<evidence type="ECO:0000313" key="2">
    <source>
        <dbReference type="EMBL" id="CAH2076226.1"/>
    </source>
</evidence>
<proteinExistence type="predicted"/>
<reference evidence="2" key="1">
    <citation type="submission" date="2022-03" db="EMBL/GenBank/DDBJ databases">
        <authorList>
            <person name="Martin H S."/>
        </authorList>
    </citation>
    <scope>NUCLEOTIDE SEQUENCE</scope>
</reference>
<accession>A0ABN8J8U0</accession>
<evidence type="ECO:0000259" key="1">
    <source>
        <dbReference type="Pfam" id="PF07258"/>
    </source>
</evidence>
<feature type="domain" description="COMM" evidence="1">
    <location>
        <begin position="74"/>
        <end position="133"/>
    </location>
</feature>
<dbReference type="Proteomes" id="UP000837857">
    <property type="component" value="Chromosome 9"/>
</dbReference>
<sequence length="136" mass="15755">MDKLFKISPFEDFKSAVDGVIHNLYNMENQCNYISEDDLKLAKEELKKLILEKNCEFAALTPFLESKHAYGETVQDFDWFIKLIMGTSELKTLEYPLLQLMLLTVTKSGSKDKKIYDISKDMLDKIITVLEEAFNT</sequence>
<keyword evidence="3" id="KW-1185">Reference proteome</keyword>
<protein>
    <recommendedName>
        <fullName evidence="1">COMM domain-containing protein</fullName>
    </recommendedName>
</protein>
<dbReference type="Pfam" id="PF07258">
    <property type="entry name" value="COMM_domain"/>
    <property type="match status" value="1"/>
</dbReference>
<dbReference type="InterPro" id="IPR017920">
    <property type="entry name" value="COMM"/>
</dbReference>
<evidence type="ECO:0000313" key="3">
    <source>
        <dbReference type="Proteomes" id="UP000837857"/>
    </source>
</evidence>
<name>A0ABN8J8U0_9NEOP</name>
<dbReference type="EMBL" id="OW152821">
    <property type="protein sequence ID" value="CAH2076226.1"/>
    <property type="molecule type" value="Genomic_DNA"/>
</dbReference>
<feature type="non-terminal residue" evidence="2">
    <location>
        <position position="136"/>
    </location>
</feature>
<organism evidence="2 3">
    <name type="scientific">Iphiclides podalirius</name>
    <name type="common">scarce swallowtail</name>
    <dbReference type="NCBI Taxonomy" id="110791"/>
    <lineage>
        <taxon>Eukaryota</taxon>
        <taxon>Metazoa</taxon>
        <taxon>Ecdysozoa</taxon>
        <taxon>Arthropoda</taxon>
        <taxon>Hexapoda</taxon>
        <taxon>Insecta</taxon>
        <taxon>Pterygota</taxon>
        <taxon>Neoptera</taxon>
        <taxon>Endopterygota</taxon>
        <taxon>Lepidoptera</taxon>
        <taxon>Glossata</taxon>
        <taxon>Ditrysia</taxon>
        <taxon>Papilionoidea</taxon>
        <taxon>Papilionidae</taxon>
        <taxon>Papilioninae</taxon>
        <taxon>Iphiclides</taxon>
    </lineage>
</organism>
<gene>
    <name evidence="2" type="ORF">IPOD504_LOCUS17189</name>
</gene>